<dbReference type="Proteomes" id="UP000233458">
    <property type="component" value="Chromosome"/>
</dbReference>
<dbReference type="EMBL" id="NWTK01000001">
    <property type="protein sequence ID" value="PKR56026.1"/>
    <property type="molecule type" value="Genomic_DNA"/>
</dbReference>
<evidence type="ECO:0000259" key="1">
    <source>
        <dbReference type="Pfam" id="PF13590"/>
    </source>
</evidence>
<dbReference type="Proteomes" id="UP000233597">
    <property type="component" value="Unassembled WGS sequence"/>
</dbReference>
<keyword evidence="4" id="KW-1185">Reference proteome</keyword>
<protein>
    <recommendedName>
        <fullName evidence="1">DUF4136 domain-containing protein</fullName>
    </recommendedName>
</protein>
<sequence length="221" mass="23731">MVMSGCAGKVGAEQQNGSIKMAVKRPKWLVVLAGLLVAGCASGPLVHTDQNPATDFGAYHSYAFVEAAGKDREAQYTTLTGQRMEDRIAAQMQGHGYSLDIHHPDLLVDYHIAMRDQQVVRPGPSYGGYYGSHGRGGIGVGVPLFGDSGQVETYVRGEVVIDLIDRRTNKTVWEGKTGHWLGSDGEYYPDSAIAEAIAAIFAKYPYVAGQSAPVMPVNDAQ</sequence>
<accession>A0A2N3KZY1</accession>
<dbReference type="EMBL" id="CP024199">
    <property type="protein sequence ID" value="AUG52102.1"/>
    <property type="molecule type" value="Genomic_DNA"/>
</dbReference>
<organism evidence="3 5">
    <name type="scientific">Thalassospira marina</name>
    <dbReference type="NCBI Taxonomy" id="2048283"/>
    <lineage>
        <taxon>Bacteria</taxon>
        <taxon>Pseudomonadati</taxon>
        <taxon>Pseudomonadota</taxon>
        <taxon>Alphaproteobacteria</taxon>
        <taxon>Rhodospirillales</taxon>
        <taxon>Thalassospiraceae</taxon>
        <taxon>Thalassospira</taxon>
    </lineage>
</organism>
<gene>
    <name evidence="3" type="ORF">COO20_02095</name>
    <name evidence="2" type="ORF">CSC3H3_04705</name>
</gene>
<dbReference type="OrthoDB" id="118896at2"/>
<dbReference type="KEGG" id="thac:CSC3H3_04705"/>
<name>A0A2N3KZY1_9PROT</name>
<evidence type="ECO:0000313" key="5">
    <source>
        <dbReference type="Proteomes" id="UP000233597"/>
    </source>
</evidence>
<dbReference type="Gene3D" id="3.30.160.670">
    <property type="match status" value="1"/>
</dbReference>
<evidence type="ECO:0000313" key="4">
    <source>
        <dbReference type="Proteomes" id="UP000233458"/>
    </source>
</evidence>
<dbReference type="AlphaFoldDB" id="A0A2N3KZY1"/>
<feature type="domain" description="DUF4136" evidence="1">
    <location>
        <begin position="46"/>
        <end position="206"/>
    </location>
</feature>
<dbReference type="InterPro" id="IPR025411">
    <property type="entry name" value="DUF4136"/>
</dbReference>
<dbReference type="Pfam" id="PF13590">
    <property type="entry name" value="DUF4136"/>
    <property type="match status" value="1"/>
</dbReference>
<evidence type="ECO:0000313" key="2">
    <source>
        <dbReference type="EMBL" id="AUG52102.1"/>
    </source>
</evidence>
<reference evidence="2 4" key="2">
    <citation type="submission" date="2017-10" db="EMBL/GenBank/DDBJ databases">
        <title>Biodiversity and function of Thalassospira species in the particle-attached aromatic-hydrocarbon-degrading consortia from the surface seawater of the China South Sea.</title>
        <authorList>
            <person name="Dong C."/>
            <person name="Liu R."/>
            <person name="Shao Z."/>
        </authorList>
    </citation>
    <scope>NUCLEOTIDE SEQUENCE [LARGE SCALE GENOMIC DNA]</scope>
    <source>
        <strain evidence="2 4">CSC3H3</strain>
    </source>
</reference>
<reference evidence="3 5" key="1">
    <citation type="submission" date="2017-09" db="EMBL/GenBank/DDBJ databases">
        <title>Biodiversity and function of Thalassospira species in the particle-attached aromatic-hydrocarbon-degrading consortia from the surface seawater of the South China Sea.</title>
        <authorList>
            <person name="Dong C."/>
            <person name="Liu R."/>
            <person name="Shao Z."/>
        </authorList>
    </citation>
    <scope>NUCLEOTIDE SEQUENCE [LARGE SCALE GENOMIC DNA]</scope>
    <source>
        <strain evidence="3 5">CSC1P2</strain>
    </source>
</reference>
<proteinExistence type="predicted"/>
<evidence type="ECO:0000313" key="3">
    <source>
        <dbReference type="EMBL" id="PKR56026.1"/>
    </source>
</evidence>